<protein>
    <submittedName>
        <fullName evidence="3">YARHG domain-containing protein</fullName>
    </submittedName>
</protein>
<evidence type="ECO:0000313" key="3">
    <source>
        <dbReference type="EMBL" id="NMH86137.1"/>
    </source>
</evidence>
<dbReference type="InterPro" id="IPR038434">
    <property type="entry name" value="YARHG_sf"/>
</dbReference>
<keyword evidence="4" id="KW-1185">Reference proteome</keyword>
<accession>A0ABX1RUM0</accession>
<feature type="domain" description="YARHG" evidence="2">
    <location>
        <begin position="166"/>
        <end position="244"/>
    </location>
</feature>
<dbReference type="InterPro" id="IPR025582">
    <property type="entry name" value="YARHG_dom"/>
</dbReference>
<dbReference type="RefSeq" id="WP_169669307.1">
    <property type="nucleotide sequence ID" value="NZ_JABBHF010000001.1"/>
</dbReference>
<feature type="chain" id="PRO_5046246575" evidence="1">
    <location>
        <begin position="20"/>
        <end position="246"/>
    </location>
</feature>
<feature type="signal peptide" evidence="1">
    <location>
        <begin position="1"/>
        <end position="19"/>
    </location>
</feature>
<dbReference type="Pfam" id="PF13308">
    <property type="entry name" value="YARHG"/>
    <property type="match status" value="1"/>
</dbReference>
<dbReference type="Proteomes" id="UP000746690">
    <property type="component" value="Unassembled WGS sequence"/>
</dbReference>
<dbReference type="EMBL" id="JABBHF010000001">
    <property type="protein sequence ID" value="NMH86137.1"/>
    <property type="molecule type" value="Genomic_DNA"/>
</dbReference>
<organism evidence="3 4">
    <name type="scientific">Flavivirga algicola</name>
    <dbReference type="NCBI Taxonomy" id="2729136"/>
    <lineage>
        <taxon>Bacteria</taxon>
        <taxon>Pseudomonadati</taxon>
        <taxon>Bacteroidota</taxon>
        <taxon>Flavobacteriia</taxon>
        <taxon>Flavobacteriales</taxon>
        <taxon>Flavobacteriaceae</taxon>
        <taxon>Flavivirga</taxon>
    </lineage>
</organism>
<proteinExistence type="predicted"/>
<keyword evidence="1" id="KW-0732">Signal</keyword>
<comment type="caution">
    <text evidence="3">The sequence shown here is derived from an EMBL/GenBank/DDBJ whole genome shotgun (WGS) entry which is preliminary data.</text>
</comment>
<evidence type="ECO:0000259" key="2">
    <source>
        <dbReference type="SMART" id="SM01324"/>
    </source>
</evidence>
<evidence type="ECO:0000256" key="1">
    <source>
        <dbReference type="SAM" id="SignalP"/>
    </source>
</evidence>
<sequence length="246" mass="28743">MKKIIAPVLLIANILTCFCQTNNTIYKAYASDRSEEINFSSLKKMEKPNLPDYQGSYRFGSSEDESQLEIIYSNDRLFARTKYNSWENDTWVLKYDREFVKYKKGILYLGSASYQLYICSDDSNLFLKKGTKGLASFHNETENGKVYHYIQFNEGNSIKKPIGKHPETSFVKLSANDLQSYSKDDLKIMRNETFARNGHVFKKGGAMEKYFLKKAWYRSMRKTRSPKLNAIEKHNVNLILKLERHQ</sequence>
<name>A0ABX1RUM0_9FLAO</name>
<reference evidence="3 4" key="1">
    <citation type="submission" date="2020-04" db="EMBL/GenBank/DDBJ databases">
        <title>A Flavivirga sp. nov.</title>
        <authorList>
            <person name="Sun X."/>
        </authorList>
    </citation>
    <scope>NUCLEOTIDE SEQUENCE [LARGE SCALE GENOMIC DNA]</scope>
    <source>
        <strain evidence="3 4">Y03</strain>
    </source>
</reference>
<dbReference type="Gene3D" id="1.20.58.1690">
    <property type="match status" value="1"/>
</dbReference>
<gene>
    <name evidence="3" type="ORF">HHX25_01345</name>
</gene>
<dbReference type="SMART" id="SM01324">
    <property type="entry name" value="YARHG"/>
    <property type="match status" value="1"/>
</dbReference>
<evidence type="ECO:0000313" key="4">
    <source>
        <dbReference type="Proteomes" id="UP000746690"/>
    </source>
</evidence>